<dbReference type="Proteomes" id="UP000271098">
    <property type="component" value="Unassembled WGS sequence"/>
</dbReference>
<protein>
    <submittedName>
        <fullName evidence="3">SET domain-containing protein</fullName>
    </submittedName>
</protein>
<dbReference type="PANTHER" id="PTHR47642">
    <property type="entry name" value="ATP-DEPENDENT DNA HELICASE"/>
    <property type="match status" value="1"/>
</dbReference>
<dbReference type="WBParaSite" id="GPUH_0000217001-mRNA-1">
    <property type="protein sequence ID" value="GPUH_0000217001-mRNA-1"/>
    <property type="gene ID" value="GPUH_0000217001"/>
</dbReference>
<dbReference type="AlphaFoldDB" id="A0A183D0C4"/>
<dbReference type="InterPro" id="IPR051055">
    <property type="entry name" value="PIF1_helicase"/>
</dbReference>
<name>A0A183D0C4_9BILA</name>
<dbReference type="OrthoDB" id="5877053at2759"/>
<accession>A0A183D0C4</accession>
<reference evidence="3" key="1">
    <citation type="submission" date="2016-06" db="UniProtKB">
        <authorList>
            <consortium name="WormBaseParasite"/>
        </authorList>
    </citation>
    <scope>IDENTIFICATION</scope>
</reference>
<proteinExistence type="predicted"/>
<evidence type="ECO:0000313" key="1">
    <source>
        <dbReference type="EMBL" id="VDK32567.1"/>
    </source>
</evidence>
<evidence type="ECO:0000313" key="3">
    <source>
        <dbReference type="WBParaSite" id="GPUH_0000217001-mRNA-1"/>
    </source>
</evidence>
<gene>
    <name evidence="1" type="ORF">GPUH_LOCUS2165</name>
</gene>
<organism evidence="3">
    <name type="scientific">Gongylonema pulchrum</name>
    <dbReference type="NCBI Taxonomy" id="637853"/>
    <lineage>
        <taxon>Eukaryota</taxon>
        <taxon>Metazoa</taxon>
        <taxon>Ecdysozoa</taxon>
        <taxon>Nematoda</taxon>
        <taxon>Chromadorea</taxon>
        <taxon>Rhabditida</taxon>
        <taxon>Spirurina</taxon>
        <taxon>Spiruromorpha</taxon>
        <taxon>Spiruroidea</taxon>
        <taxon>Gongylonematidae</taxon>
        <taxon>Gongylonema</taxon>
    </lineage>
</organism>
<sequence>MFPTHVQPKSVRYDRRVSQCPGYLLFMAKKIELLRLSSNISLCLRKKKIRNRVDISVVNLSNSVFIHGLVQHDGVYGVLTADALTLSYTEKSRLIQLDPVTCARYCNYRFIEGFIACSFAIDLQDQQGLSRSPHYLEFQYHRYAITCGKCKTGKCKFGIPFYLVRNTRILLPLPENTDEQECKCLAGVLRRIKGVSTENENLENILLMNSWKDVRSNLDLQYVLDPYACASYIIDYISKSDRKVGATIEEMVKELRKQNNTLREVIRKISSVHYNGAEILAQEATYKKF</sequence>
<keyword evidence="2" id="KW-1185">Reference proteome</keyword>
<dbReference type="PANTHER" id="PTHR47642:SF5">
    <property type="entry name" value="ATP-DEPENDENT DNA HELICASE"/>
    <property type="match status" value="1"/>
</dbReference>
<dbReference type="EMBL" id="UYRT01003087">
    <property type="protein sequence ID" value="VDK32567.1"/>
    <property type="molecule type" value="Genomic_DNA"/>
</dbReference>
<reference evidence="1 2" key="2">
    <citation type="submission" date="2018-11" db="EMBL/GenBank/DDBJ databases">
        <authorList>
            <consortium name="Pathogen Informatics"/>
        </authorList>
    </citation>
    <scope>NUCLEOTIDE SEQUENCE [LARGE SCALE GENOMIC DNA]</scope>
</reference>
<evidence type="ECO:0000313" key="2">
    <source>
        <dbReference type="Proteomes" id="UP000271098"/>
    </source>
</evidence>